<accession>A0A4U5NWQ2</accession>
<keyword evidence="1" id="KW-0812">Transmembrane</keyword>
<reference evidence="2 3" key="2">
    <citation type="journal article" date="2019" name="G3 (Bethesda)">
        <title>Hybrid Assembly of the Genome of the Entomopathogenic Nematode Steinernema carpocapsae Identifies the X-Chromosome.</title>
        <authorList>
            <person name="Serra L."/>
            <person name="Macchietto M."/>
            <person name="Macias-Munoz A."/>
            <person name="McGill C.J."/>
            <person name="Rodriguez I.M."/>
            <person name="Rodriguez B."/>
            <person name="Murad R."/>
            <person name="Mortazavi A."/>
        </authorList>
    </citation>
    <scope>NUCLEOTIDE SEQUENCE [LARGE SCALE GENOMIC DNA]</scope>
    <source>
        <strain evidence="2 3">ALL</strain>
    </source>
</reference>
<reference evidence="2 3" key="1">
    <citation type="journal article" date="2015" name="Genome Biol.">
        <title>Comparative genomics of Steinernema reveals deeply conserved gene regulatory networks.</title>
        <authorList>
            <person name="Dillman A.R."/>
            <person name="Macchietto M."/>
            <person name="Porter C.F."/>
            <person name="Rogers A."/>
            <person name="Williams B."/>
            <person name="Antoshechkin I."/>
            <person name="Lee M.M."/>
            <person name="Goodwin Z."/>
            <person name="Lu X."/>
            <person name="Lewis E.E."/>
            <person name="Goodrich-Blair H."/>
            <person name="Stock S.P."/>
            <person name="Adams B.J."/>
            <person name="Sternberg P.W."/>
            <person name="Mortazavi A."/>
        </authorList>
    </citation>
    <scope>NUCLEOTIDE SEQUENCE [LARGE SCALE GENOMIC DNA]</scope>
    <source>
        <strain evidence="2 3">ALL</strain>
    </source>
</reference>
<keyword evidence="1" id="KW-0472">Membrane</keyword>
<feature type="transmembrane region" description="Helical" evidence="1">
    <location>
        <begin position="6"/>
        <end position="29"/>
    </location>
</feature>
<evidence type="ECO:0000313" key="2">
    <source>
        <dbReference type="EMBL" id="TKR87760.1"/>
    </source>
</evidence>
<keyword evidence="1" id="KW-1133">Transmembrane helix</keyword>
<evidence type="ECO:0000313" key="3">
    <source>
        <dbReference type="Proteomes" id="UP000298663"/>
    </source>
</evidence>
<evidence type="ECO:0000256" key="1">
    <source>
        <dbReference type="SAM" id="Phobius"/>
    </source>
</evidence>
<dbReference type="EMBL" id="AZBU02000003">
    <property type="protein sequence ID" value="TKR87760.1"/>
    <property type="molecule type" value="Genomic_DNA"/>
</dbReference>
<dbReference type="AlphaFoldDB" id="A0A4U5NWQ2"/>
<gene>
    <name evidence="2" type="ORF">L596_012111</name>
</gene>
<dbReference type="Proteomes" id="UP000298663">
    <property type="component" value="Unassembled WGS sequence"/>
</dbReference>
<dbReference type="OrthoDB" id="10314622at2759"/>
<keyword evidence="3" id="KW-1185">Reference proteome</keyword>
<protein>
    <submittedName>
        <fullName evidence="2">Uncharacterized protein</fullName>
    </submittedName>
</protein>
<comment type="caution">
    <text evidence="2">The sequence shown here is derived from an EMBL/GenBank/DDBJ whole genome shotgun (WGS) entry which is preliminary data.</text>
</comment>
<name>A0A4U5NWQ2_STECR</name>
<proteinExistence type="predicted"/>
<sequence>MFDAGEIFIILLLTFFISALMFVICVIIFGRQHSEKADSEYACDCPHGCNQSRRDSRNSNVYAVWSSSYVTV</sequence>
<organism evidence="2 3">
    <name type="scientific">Steinernema carpocapsae</name>
    <name type="common">Entomopathogenic nematode</name>
    <dbReference type="NCBI Taxonomy" id="34508"/>
    <lineage>
        <taxon>Eukaryota</taxon>
        <taxon>Metazoa</taxon>
        <taxon>Ecdysozoa</taxon>
        <taxon>Nematoda</taxon>
        <taxon>Chromadorea</taxon>
        <taxon>Rhabditida</taxon>
        <taxon>Tylenchina</taxon>
        <taxon>Panagrolaimomorpha</taxon>
        <taxon>Strongyloidoidea</taxon>
        <taxon>Steinernematidae</taxon>
        <taxon>Steinernema</taxon>
    </lineage>
</organism>